<keyword evidence="4 14" id="KW-0963">Cytoplasm</keyword>
<feature type="binding site" evidence="14">
    <location>
        <position position="906"/>
    </location>
    <ligand>
        <name>Zn(2+)</name>
        <dbReference type="ChEBI" id="CHEBI:29105"/>
    </ligand>
</feature>
<dbReference type="InterPro" id="IPR009008">
    <property type="entry name" value="Val/Leu/Ile-tRNA-synth_edit"/>
</dbReference>
<comment type="function">
    <text evidence="12 14">Catalyzes the attachment of isoleucine to tRNA(Ile). As IleRS can inadvertently accommodate and process structurally similar amino acids such as valine, to avoid such errors it has two additional distinct tRNA(Ile)-dependent editing activities. One activity is designated as 'pretransfer' editing and involves the hydrolysis of activated Val-AMP. The other activity is designated 'posttransfer' editing and involves deacylation of mischarged Val-tRNA(Ile).</text>
</comment>
<keyword evidence="5 14" id="KW-0436">Ligase</keyword>
<dbReference type="Pfam" id="PF06827">
    <property type="entry name" value="zf-FPG_IleRS"/>
    <property type="match status" value="1"/>
</dbReference>
<organism evidence="18 19">
    <name type="scientific">Pseudomonas xionganensis</name>
    <dbReference type="NCBI Taxonomy" id="2654845"/>
    <lineage>
        <taxon>Bacteria</taxon>
        <taxon>Pseudomonadati</taxon>
        <taxon>Pseudomonadota</taxon>
        <taxon>Gammaproteobacteria</taxon>
        <taxon>Pseudomonadales</taxon>
        <taxon>Pseudomonadaceae</taxon>
        <taxon>Pseudomonas</taxon>
    </lineage>
</organism>
<comment type="domain">
    <text evidence="14">IleRS has two distinct active sites: one for aminoacylation and one for editing. The misactivated valine is translocated from the active site to the editing site, which sterically excludes the correctly activated isoleucine. The single editing site contains two valyl binding pockets, one specific for each substrate (Val-AMP or Val-tRNA(Ile)).</text>
</comment>
<dbReference type="GO" id="GO:0005829">
    <property type="term" value="C:cytosol"/>
    <property type="evidence" value="ECO:0007669"/>
    <property type="project" value="TreeGrafter"/>
</dbReference>
<comment type="catalytic activity">
    <reaction evidence="13 14">
        <text>tRNA(Ile) + L-isoleucine + ATP = L-isoleucyl-tRNA(Ile) + AMP + diphosphate</text>
        <dbReference type="Rhea" id="RHEA:11060"/>
        <dbReference type="Rhea" id="RHEA-COMP:9666"/>
        <dbReference type="Rhea" id="RHEA-COMP:9695"/>
        <dbReference type="ChEBI" id="CHEBI:30616"/>
        <dbReference type="ChEBI" id="CHEBI:33019"/>
        <dbReference type="ChEBI" id="CHEBI:58045"/>
        <dbReference type="ChEBI" id="CHEBI:78442"/>
        <dbReference type="ChEBI" id="CHEBI:78528"/>
        <dbReference type="ChEBI" id="CHEBI:456215"/>
        <dbReference type="EC" id="6.1.1.5"/>
    </reaction>
</comment>
<sequence>MTDYKATLNLPDTPFPMKAGLPQREPQMLQRWNEIGLYQKLRAQGEGRPKFVLHDGPPYANGSIHIGHAVNKILKDIITRSKTLAGFDAPYVPGWDCHGLPIEHKVETTFGKNQPADLTRERCRTYAAEQIEGQKADFIRLGVLGDWANPYKTMDFANEAGEIRALAEMVKQGFVFKGLKPVNWCFDCGSALAEAEVEYQDKKSDAIDVAFRVEDADKLAAAFGLAHLAKPASIVIWTTTPWTIPANQALNVHPEFTYALVDTGDKLLVLAEELVESCLARYGLQGEVIATAPGAALELIRFCHPFYERFAPVYLADYVELGAGTGIVHSAPAYGEDDFRSCKGYGMSNDDILSPVQSNGVYVSDLPFFGGQFIWKANPAIVEKLAEVGALLKHESIQHSYMHCWRHKTPLIYRATAQWFVGMDKVISDGSSLRRRALDAVEQTQFVPAWGQARLHGMIAGRPDWCISRQRNWGVPIPFFLHKATGELHPRSAELMEEVAKRVEQEGIEAWFKLDAAELLGDEAADYDKISDTLDVWFDSGTTHWHVLRGSHNLGHASGPRADLYLEGSDQHRGWFHSSLLTGAAIDGHAPYKQLLTHGFVVDENGRKMSKSLGNVVAPQEVNDSLGADIMRLWVASTDYSGEMAVSKVILQRSADSYRRIRNTARFLLSNLSGFDPAQHLLPAADMLALDRWAVDRALLLQREIEEAYDSYRFWNVYQKVHNFCVQELGGFYLDIIKDRQYTTAAESVARRSCQSALYHIAEALVRWIAPILAFTADEIWQYLPGERNESVMLNGWYQGLSELPEGFELDRAFWERVMAVKVAVNKEMENQRNAKAIGGNLQAEVTLYGEDSLIADLNKLGNELRFVLITSTASLAPLSSAPADAVDTEVAGLKLKVLKSEHAKCGRCWHHREDVGSNPAHPEICGRCVDNIEGAGEVRHYA</sequence>
<comment type="subcellular location">
    <subcellularLocation>
        <location evidence="1 14">Cytoplasm</location>
    </subcellularLocation>
</comment>
<evidence type="ECO:0000313" key="18">
    <source>
        <dbReference type="EMBL" id="MVW74683.1"/>
    </source>
</evidence>
<dbReference type="EMBL" id="WKJZ01000001">
    <property type="protein sequence ID" value="MVW74683.1"/>
    <property type="molecule type" value="Genomic_DNA"/>
</dbReference>
<dbReference type="InterPro" id="IPR009080">
    <property type="entry name" value="tRNAsynth_Ia_anticodon-bd"/>
</dbReference>
<comment type="caution">
    <text evidence="18">The sequence shown here is derived from an EMBL/GenBank/DDBJ whole genome shotgun (WGS) entry which is preliminary data.</text>
</comment>
<dbReference type="InterPro" id="IPR001412">
    <property type="entry name" value="aa-tRNA-synth_I_CS"/>
</dbReference>
<evidence type="ECO:0000259" key="16">
    <source>
        <dbReference type="Pfam" id="PF06827"/>
    </source>
</evidence>
<evidence type="ECO:0000256" key="2">
    <source>
        <dbReference type="ARBA" id="ARBA00006887"/>
    </source>
</evidence>
<evidence type="ECO:0000256" key="10">
    <source>
        <dbReference type="ARBA" id="ARBA00022917"/>
    </source>
</evidence>
<dbReference type="GO" id="GO:0000049">
    <property type="term" value="F:tRNA binding"/>
    <property type="evidence" value="ECO:0007669"/>
    <property type="project" value="InterPro"/>
</dbReference>
<feature type="binding site" evidence="14">
    <location>
        <position position="611"/>
    </location>
    <ligand>
        <name>ATP</name>
        <dbReference type="ChEBI" id="CHEBI:30616"/>
    </ligand>
</feature>
<evidence type="ECO:0000256" key="6">
    <source>
        <dbReference type="ARBA" id="ARBA00022723"/>
    </source>
</evidence>
<keyword evidence="8 14" id="KW-0862">Zinc</keyword>
<dbReference type="GO" id="GO:0004822">
    <property type="term" value="F:isoleucine-tRNA ligase activity"/>
    <property type="evidence" value="ECO:0007669"/>
    <property type="project" value="UniProtKB-UniRule"/>
</dbReference>
<feature type="short sequence motif" description="'KMSKS' region" evidence="14">
    <location>
        <begin position="608"/>
        <end position="612"/>
    </location>
</feature>
<dbReference type="InterPro" id="IPR023585">
    <property type="entry name" value="Ile-tRNA-ligase_type1"/>
</dbReference>
<evidence type="ECO:0000256" key="13">
    <source>
        <dbReference type="ARBA" id="ARBA00048359"/>
    </source>
</evidence>
<dbReference type="CDD" id="cd07960">
    <property type="entry name" value="Anticodon_Ia_Ile_BEm"/>
    <property type="match status" value="1"/>
</dbReference>
<feature type="domain" description="Aminoacyl-tRNA synthetase class Ia" evidence="15">
    <location>
        <begin position="27"/>
        <end position="646"/>
    </location>
</feature>
<dbReference type="HAMAP" id="MF_02002">
    <property type="entry name" value="Ile_tRNA_synth_type1"/>
    <property type="match status" value="1"/>
</dbReference>
<feature type="binding site" evidence="14">
    <location>
        <position position="567"/>
    </location>
    <ligand>
        <name>L-isoleucyl-5'-AMP</name>
        <dbReference type="ChEBI" id="CHEBI:178002"/>
    </ligand>
</feature>
<dbReference type="PRINTS" id="PR00984">
    <property type="entry name" value="TRNASYNTHILE"/>
</dbReference>
<comment type="subunit">
    <text evidence="3 14">Monomer.</text>
</comment>
<dbReference type="EC" id="6.1.1.5" evidence="14"/>
<dbReference type="SUPFAM" id="SSF52374">
    <property type="entry name" value="Nucleotidylyl transferase"/>
    <property type="match status" value="1"/>
</dbReference>
<dbReference type="FunFam" id="1.10.730.20:FF:000001">
    <property type="entry name" value="Isoleucine--tRNA ligase"/>
    <property type="match status" value="1"/>
</dbReference>
<comment type="cofactor">
    <cofactor evidence="14">
        <name>Zn(2+)</name>
        <dbReference type="ChEBI" id="CHEBI:29105"/>
    </cofactor>
    <text evidence="14">Binds 1 zinc ion per subunit.</text>
</comment>
<dbReference type="GO" id="GO:0002161">
    <property type="term" value="F:aminoacyl-tRNA deacylase activity"/>
    <property type="evidence" value="ECO:0007669"/>
    <property type="project" value="InterPro"/>
</dbReference>
<feature type="short sequence motif" description="'HIGH' region" evidence="14">
    <location>
        <begin position="58"/>
        <end position="68"/>
    </location>
</feature>
<dbReference type="GO" id="GO:0005524">
    <property type="term" value="F:ATP binding"/>
    <property type="evidence" value="ECO:0007669"/>
    <property type="project" value="UniProtKB-UniRule"/>
</dbReference>
<dbReference type="FunFam" id="3.40.50.620:FF:000042">
    <property type="entry name" value="Isoleucine--tRNA ligase"/>
    <property type="match status" value="1"/>
</dbReference>
<dbReference type="InterPro" id="IPR014729">
    <property type="entry name" value="Rossmann-like_a/b/a_fold"/>
</dbReference>
<evidence type="ECO:0000256" key="3">
    <source>
        <dbReference type="ARBA" id="ARBA00011245"/>
    </source>
</evidence>
<dbReference type="InterPro" id="IPR013155">
    <property type="entry name" value="M/V/L/I-tRNA-synth_anticd-bd"/>
</dbReference>
<dbReference type="InterPro" id="IPR002300">
    <property type="entry name" value="aa-tRNA-synth_Ia"/>
</dbReference>
<feature type="domain" description="Methionyl/Valyl/Leucyl/Isoleucyl-tRNA synthetase anticodon-binding" evidence="17">
    <location>
        <begin position="691"/>
        <end position="847"/>
    </location>
</feature>
<evidence type="ECO:0000256" key="11">
    <source>
        <dbReference type="ARBA" id="ARBA00023146"/>
    </source>
</evidence>
<evidence type="ECO:0000259" key="17">
    <source>
        <dbReference type="Pfam" id="PF08264"/>
    </source>
</evidence>
<protein>
    <recommendedName>
        <fullName evidence="14">Isoleucine--tRNA ligase</fullName>
        <ecNumber evidence="14">6.1.1.5</ecNumber>
    </recommendedName>
    <alternativeName>
        <fullName evidence="14">Isoleucyl-tRNA synthetase</fullName>
        <shortName evidence="14">IleRS</shortName>
    </alternativeName>
</protein>
<dbReference type="InterPro" id="IPR002301">
    <property type="entry name" value="Ile-tRNA-ligase"/>
</dbReference>
<evidence type="ECO:0000256" key="8">
    <source>
        <dbReference type="ARBA" id="ARBA00022833"/>
    </source>
</evidence>
<evidence type="ECO:0000256" key="9">
    <source>
        <dbReference type="ARBA" id="ARBA00022840"/>
    </source>
</evidence>
<gene>
    <name evidence="14 18" type="primary">ileS</name>
    <name evidence="18" type="ORF">GJV18_05075</name>
</gene>
<dbReference type="Gene3D" id="3.40.50.620">
    <property type="entry name" value="HUPs"/>
    <property type="match status" value="2"/>
</dbReference>
<dbReference type="Pfam" id="PF08264">
    <property type="entry name" value="Anticodon_1"/>
    <property type="match status" value="1"/>
</dbReference>
<dbReference type="SUPFAM" id="SSF47323">
    <property type="entry name" value="Anticodon-binding domain of a subclass of class I aminoacyl-tRNA synthetases"/>
    <property type="match status" value="1"/>
</dbReference>
<evidence type="ECO:0000256" key="12">
    <source>
        <dbReference type="ARBA" id="ARBA00025217"/>
    </source>
</evidence>
<dbReference type="AlphaFoldDB" id="A0A6I4KY28"/>
<keyword evidence="7 14" id="KW-0547">Nucleotide-binding</keyword>
<dbReference type="Pfam" id="PF00133">
    <property type="entry name" value="tRNA-synt_1"/>
    <property type="match status" value="1"/>
</dbReference>
<dbReference type="InterPro" id="IPR033708">
    <property type="entry name" value="Anticodon_Ile_BEm"/>
</dbReference>
<name>A0A6I4KY28_9PSED</name>
<dbReference type="PROSITE" id="PS00178">
    <property type="entry name" value="AA_TRNA_LIGASE_I"/>
    <property type="match status" value="1"/>
</dbReference>
<keyword evidence="6 14" id="KW-0479">Metal-binding</keyword>
<evidence type="ECO:0000256" key="14">
    <source>
        <dbReference type="HAMAP-Rule" id="MF_02002"/>
    </source>
</evidence>
<evidence type="ECO:0000313" key="19">
    <source>
        <dbReference type="Proteomes" id="UP000429555"/>
    </source>
</evidence>
<dbReference type="Proteomes" id="UP000429555">
    <property type="component" value="Unassembled WGS sequence"/>
</dbReference>
<evidence type="ECO:0000256" key="5">
    <source>
        <dbReference type="ARBA" id="ARBA00022598"/>
    </source>
</evidence>
<proteinExistence type="inferred from homology"/>
<feature type="binding site" evidence="14">
    <location>
        <position position="926"/>
    </location>
    <ligand>
        <name>Zn(2+)</name>
        <dbReference type="ChEBI" id="CHEBI:29105"/>
    </ligand>
</feature>
<evidence type="ECO:0000256" key="1">
    <source>
        <dbReference type="ARBA" id="ARBA00004496"/>
    </source>
</evidence>
<comment type="similarity">
    <text evidence="2 14">Belongs to the class-I aminoacyl-tRNA synthetase family. IleS type 1 subfamily.</text>
</comment>
<dbReference type="GO" id="GO:0006428">
    <property type="term" value="P:isoleucyl-tRNA aminoacylation"/>
    <property type="evidence" value="ECO:0007669"/>
    <property type="project" value="UniProtKB-UniRule"/>
</dbReference>
<keyword evidence="9 14" id="KW-0067">ATP-binding</keyword>
<evidence type="ECO:0000256" key="4">
    <source>
        <dbReference type="ARBA" id="ARBA00022490"/>
    </source>
</evidence>
<dbReference type="Gene3D" id="3.90.740.10">
    <property type="entry name" value="Valyl/Leucyl/Isoleucyl-tRNA synthetase, editing domain"/>
    <property type="match status" value="1"/>
</dbReference>
<dbReference type="FunFam" id="3.40.50.620:FF:000048">
    <property type="entry name" value="Isoleucine--tRNA ligase"/>
    <property type="match status" value="1"/>
</dbReference>
<dbReference type="NCBIfam" id="TIGR00392">
    <property type="entry name" value="ileS"/>
    <property type="match status" value="1"/>
</dbReference>
<accession>A0A6I4KY28</accession>
<evidence type="ECO:0000256" key="7">
    <source>
        <dbReference type="ARBA" id="ARBA00022741"/>
    </source>
</evidence>
<dbReference type="Gene3D" id="1.10.730.20">
    <property type="match status" value="1"/>
</dbReference>
<dbReference type="InterPro" id="IPR050081">
    <property type="entry name" value="Ile-tRNA_ligase"/>
</dbReference>
<evidence type="ECO:0000259" key="15">
    <source>
        <dbReference type="Pfam" id="PF00133"/>
    </source>
</evidence>
<dbReference type="Gene3D" id="1.10.10.830">
    <property type="entry name" value="Ile-tRNA synthetase CP2 domain-like"/>
    <property type="match status" value="1"/>
</dbReference>
<dbReference type="SUPFAM" id="SSF50677">
    <property type="entry name" value="ValRS/IleRS/LeuRS editing domain"/>
    <property type="match status" value="1"/>
</dbReference>
<keyword evidence="19" id="KW-1185">Reference proteome</keyword>
<keyword evidence="10 14" id="KW-0648">Protein biosynthesis</keyword>
<dbReference type="InterPro" id="IPR010663">
    <property type="entry name" value="Znf_FPG/IleRS"/>
</dbReference>
<dbReference type="PANTHER" id="PTHR42765:SF1">
    <property type="entry name" value="ISOLEUCINE--TRNA LIGASE, MITOCHONDRIAL"/>
    <property type="match status" value="1"/>
</dbReference>
<feature type="domain" description="Zinc finger FPG/IleRS-type" evidence="16">
    <location>
        <begin position="905"/>
        <end position="932"/>
    </location>
</feature>
<reference evidence="18 19" key="1">
    <citation type="submission" date="2019-11" db="EMBL/GenBank/DDBJ databases">
        <title>Pseudomonas flavidum sp. nov., isolated from Baiyang Lake.</title>
        <authorList>
            <person name="Zhao Y."/>
        </authorList>
    </citation>
    <scope>NUCLEOTIDE SEQUENCE [LARGE SCALE GENOMIC DNA]</scope>
    <source>
        <strain evidence="19">R-22-3 w-18</strain>
    </source>
</reference>
<dbReference type="GO" id="GO:0008270">
    <property type="term" value="F:zinc ion binding"/>
    <property type="evidence" value="ECO:0007669"/>
    <property type="project" value="UniProtKB-UniRule"/>
</dbReference>
<feature type="binding site" evidence="14">
    <location>
        <position position="929"/>
    </location>
    <ligand>
        <name>Zn(2+)</name>
        <dbReference type="ChEBI" id="CHEBI:29105"/>
    </ligand>
</feature>
<keyword evidence="11 14" id="KW-0030">Aminoacyl-tRNA synthetase</keyword>
<dbReference type="PANTHER" id="PTHR42765">
    <property type="entry name" value="SOLEUCYL-TRNA SYNTHETASE"/>
    <property type="match status" value="1"/>
</dbReference>
<dbReference type="RefSeq" id="WP_160343618.1">
    <property type="nucleotide sequence ID" value="NZ_WKJZ01000001.1"/>
</dbReference>
<feature type="binding site" evidence="14">
    <location>
        <position position="909"/>
    </location>
    <ligand>
        <name>Zn(2+)</name>
        <dbReference type="ChEBI" id="CHEBI:29105"/>
    </ligand>
</feature>